<feature type="domain" description="Radical SAM core" evidence="9">
    <location>
        <begin position="34"/>
        <end position="254"/>
    </location>
</feature>
<comment type="cofactor">
    <cofactor evidence="6">
        <name>[2Fe-2S] cluster</name>
        <dbReference type="ChEBI" id="CHEBI:190135"/>
    </cofactor>
</comment>
<protein>
    <submittedName>
        <fullName evidence="10">Radical SAM domain protein</fullName>
    </submittedName>
</protein>
<keyword evidence="3" id="KW-0479">Metal-binding</keyword>
<evidence type="ECO:0000313" key="10">
    <source>
        <dbReference type="EMBL" id="AEH44382.1"/>
    </source>
</evidence>
<dbReference type="KEGG" id="tid:Thein_0500"/>
<feature type="binding site" evidence="8">
    <location>
        <position position="166"/>
    </location>
    <ligand>
        <name>S-adenosyl-L-methionine</name>
        <dbReference type="ChEBI" id="CHEBI:59789"/>
    </ligand>
</feature>
<feature type="binding site" evidence="8">
    <location>
        <position position="122"/>
    </location>
    <ligand>
        <name>(3R)-3-methyl-D-ornithine</name>
        <dbReference type="ChEBI" id="CHEBI:64642"/>
    </ligand>
</feature>
<dbReference type="SFLD" id="SFLDF00348">
    <property type="entry name" value="FeFe_hydrogenase_maturase_(Hyd"/>
    <property type="match status" value="1"/>
</dbReference>
<dbReference type="InterPro" id="IPR013785">
    <property type="entry name" value="Aldolase_TIM"/>
</dbReference>
<dbReference type="NCBIfam" id="TIGR03956">
    <property type="entry name" value="rSAM_HydE"/>
    <property type="match status" value="1"/>
</dbReference>
<dbReference type="InterPro" id="IPR007197">
    <property type="entry name" value="rSAM"/>
</dbReference>
<keyword evidence="4 7" id="KW-0408">Iron</keyword>
<dbReference type="PANTHER" id="PTHR43726">
    <property type="entry name" value="3-METHYLORNITHINE SYNTHASE"/>
    <property type="match status" value="1"/>
</dbReference>
<evidence type="ECO:0000256" key="3">
    <source>
        <dbReference type="ARBA" id="ARBA00022723"/>
    </source>
</evidence>
<dbReference type="PIRSF" id="PIRSF004762">
    <property type="entry name" value="CHP00423"/>
    <property type="match status" value="1"/>
</dbReference>
<organism evidence="10 11">
    <name type="scientific">Thermodesulfatator indicus (strain DSM 15286 / JCM 11887 / CIR29812)</name>
    <dbReference type="NCBI Taxonomy" id="667014"/>
    <lineage>
        <taxon>Bacteria</taxon>
        <taxon>Pseudomonadati</taxon>
        <taxon>Thermodesulfobacteriota</taxon>
        <taxon>Thermodesulfobacteria</taxon>
        <taxon>Thermodesulfobacteriales</taxon>
        <taxon>Thermodesulfatatoraceae</taxon>
        <taxon>Thermodesulfatator</taxon>
    </lineage>
</organism>
<dbReference type="CDD" id="cd01335">
    <property type="entry name" value="Radical_SAM"/>
    <property type="match status" value="1"/>
</dbReference>
<comment type="cofactor">
    <cofactor evidence="7">
        <name>[4Fe-4S] cluster</name>
        <dbReference type="ChEBI" id="CHEBI:49883"/>
    </cofactor>
    <text evidence="7">Binds 1 [4Fe-4S] cluster. The cluster is coordinated with 3 cysteines and an exchangeable S-adenosyl-L-methionine.</text>
</comment>
<evidence type="ECO:0000256" key="8">
    <source>
        <dbReference type="PIRSR" id="PIRSR004762-2"/>
    </source>
</evidence>
<dbReference type="SMART" id="SM00729">
    <property type="entry name" value="Elp3"/>
    <property type="match status" value="1"/>
</dbReference>
<dbReference type="SUPFAM" id="SSF102114">
    <property type="entry name" value="Radical SAM enzymes"/>
    <property type="match status" value="1"/>
</dbReference>
<dbReference type="PANTHER" id="PTHR43726:SF1">
    <property type="entry name" value="BIOTIN SYNTHASE"/>
    <property type="match status" value="1"/>
</dbReference>
<dbReference type="InterPro" id="IPR024021">
    <property type="entry name" value="FeFe-hyd_HydE_rSAM"/>
</dbReference>
<gene>
    <name evidence="10" type="ordered locus">Thein_0500</name>
</gene>
<dbReference type="GO" id="GO:0046872">
    <property type="term" value="F:metal ion binding"/>
    <property type="evidence" value="ECO:0007669"/>
    <property type="project" value="UniProtKB-KW"/>
</dbReference>
<dbReference type="InParanoid" id="F8AB16"/>
<dbReference type="EMBL" id="CP002683">
    <property type="protein sequence ID" value="AEH44382.1"/>
    <property type="molecule type" value="Genomic_DNA"/>
</dbReference>
<name>F8AB16_THEID</name>
<dbReference type="InterPro" id="IPR006638">
    <property type="entry name" value="Elp3/MiaA/NifB-like_rSAM"/>
</dbReference>
<evidence type="ECO:0000259" key="9">
    <source>
        <dbReference type="PROSITE" id="PS51918"/>
    </source>
</evidence>
<feature type="binding site" evidence="8">
    <location>
        <position position="147"/>
    </location>
    <ligand>
        <name>S-adenosyl-L-methionine</name>
        <dbReference type="ChEBI" id="CHEBI:59789"/>
    </ligand>
</feature>
<evidence type="ECO:0000256" key="6">
    <source>
        <dbReference type="ARBA" id="ARBA00034078"/>
    </source>
</evidence>
<dbReference type="eggNOG" id="COG0502">
    <property type="taxonomic scope" value="Bacteria"/>
</dbReference>
<dbReference type="InterPro" id="IPR058240">
    <property type="entry name" value="rSAM_sf"/>
</dbReference>
<dbReference type="PROSITE" id="PS51918">
    <property type="entry name" value="RADICAL_SAM"/>
    <property type="match status" value="1"/>
</dbReference>
<dbReference type="Proteomes" id="UP000006793">
    <property type="component" value="Chromosome"/>
</dbReference>
<dbReference type="SFLD" id="SFLDG01060">
    <property type="entry name" value="BATS_domain_containing"/>
    <property type="match status" value="1"/>
</dbReference>
<dbReference type="STRING" id="667014.Thein_0500"/>
<dbReference type="Pfam" id="PF04055">
    <property type="entry name" value="Radical_SAM"/>
    <property type="match status" value="1"/>
</dbReference>
<dbReference type="GO" id="GO:0042364">
    <property type="term" value="P:water-soluble vitamin biosynthetic process"/>
    <property type="evidence" value="ECO:0007669"/>
    <property type="project" value="UniProtKB-ARBA"/>
</dbReference>
<dbReference type="SFLD" id="SFLDG01280">
    <property type="entry name" value="HydE/PylB-like"/>
    <property type="match status" value="1"/>
</dbReference>
<dbReference type="SMART" id="SM00876">
    <property type="entry name" value="BATS"/>
    <property type="match status" value="1"/>
</dbReference>
<keyword evidence="5 7" id="KW-0411">Iron-sulfur</keyword>
<dbReference type="InterPro" id="IPR010722">
    <property type="entry name" value="BATS_dom"/>
</dbReference>
<evidence type="ECO:0000256" key="1">
    <source>
        <dbReference type="ARBA" id="ARBA00022485"/>
    </source>
</evidence>
<feature type="binding site" evidence="7">
    <location>
        <position position="48"/>
    </location>
    <ligand>
        <name>[4Fe-4S] cluster</name>
        <dbReference type="ChEBI" id="CHEBI:49883"/>
        <note>4Fe-4S-S-AdoMet</note>
    </ligand>
</feature>
<sequence length="331" mass="37362">MRMTYDEIIKSLKEDPLEELLKRADKIRREYVGEEVHLRGIIEFSNYCVNNCLYCGLRRDNHRLKRYRMKPQEIINLARNLIKQGVKTIVLQSGDDLAYKRDDITEIVKAIKQEGEVAITLSLGERPFSDYETWRQAGADRYLMKHETVNPELYAQLHPGKTFEGRLRHIVFLKELGYEIGVGNIVGLPGQSFEDLAGDILFIKEIEADMAGIGPFIPQENTPLADKPSGSVELTLRVLALVRIVAKTPHLPATTALATLGGEDAQLKALRGGANVIMPNFTPEEFSRNYKIYDGKTKVTFSRAKELIKKAGRKIGQDIGGSLRCRTHPKL</sequence>
<dbReference type="GO" id="GO:0044272">
    <property type="term" value="P:sulfur compound biosynthetic process"/>
    <property type="evidence" value="ECO:0007669"/>
    <property type="project" value="UniProtKB-ARBA"/>
</dbReference>
<proteinExistence type="predicted"/>
<feature type="binding site" evidence="7">
    <location>
        <position position="55"/>
    </location>
    <ligand>
        <name>[4Fe-4S] cluster</name>
        <dbReference type="ChEBI" id="CHEBI:49883"/>
        <note>4Fe-4S-S-AdoMet</note>
    </ligand>
</feature>
<keyword evidence="2 7" id="KW-0949">S-adenosyl-L-methionine</keyword>
<evidence type="ECO:0000256" key="7">
    <source>
        <dbReference type="PIRSR" id="PIRSR004762-1"/>
    </source>
</evidence>
<dbReference type="HOGENOM" id="CLU_033172_0_1_0"/>
<evidence type="ECO:0000313" key="11">
    <source>
        <dbReference type="Proteomes" id="UP000006793"/>
    </source>
</evidence>
<dbReference type="GO" id="GO:0051539">
    <property type="term" value="F:4 iron, 4 sulfur cluster binding"/>
    <property type="evidence" value="ECO:0007669"/>
    <property type="project" value="UniProtKB-KW"/>
</dbReference>
<reference evidence="10 11" key="2">
    <citation type="journal article" date="2012" name="Stand. Genomic Sci.">
        <title>Complete genome sequence of the thermophilic sulfate-reducing ocean bacterium Thermodesulfatator indicus type strain (CIR29812(T)).</title>
        <authorList>
            <person name="Anderson I."/>
            <person name="Saunders E."/>
            <person name="Lapidus A."/>
            <person name="Nolan M."/>
            <person name="Lucas S."/>
            <person name="Tice H."/>
            <person name="Del Rio T.G."/>
            <person name="Cheng J.F."/>
            <person name="Han C."/>
            <person name="Tapia R."/>
            <person name="Goodwin L.A."/>
            <person name="Pitluck S."/>
            <person name="Liolios K."/>
            <person name="Mavromatis K."/>
            <person name="Pagani I."/>
            <person name="Ivanova N."/>
            <person name="Mikhailova N."/>
            <person name="Pati A."/>
            <person name="Chen A."/>
            <person name="Palaniappan K."/>
            <person name="Land M."/>
            <person name="Hauser L."/>
            <person name="Jeffries C.D."/>
            <person name="Chang Y.J."/>
            <person name="Brambilla E.M."/>
            <person name="Rohde M."/>
            <person name="Spring S."/>
            <person name="Goker M."/>
            <person name="Detter J.C."/>
            <person name="Woyke T."/>
            <person name="Bristow J."/>
            <person name="Eisen J.A."/>
            <person name="Markowitz V."/>
            <person name="Hugenholtz P."/>
            <person name="Kyrpides N.C."/>
            <person name="Klenk H.P."/>
        </authorList>
    </citation>
    <scope>NUCLEOTIDE SEQUENCE [LARGE SCALE GENOMIC DNA]</scope>
    <source>
        <strain evidence="11">DSM 15286 / JCM 11887 / CIR29812</strain>
    </source>
</reference>
<evidence type="ECO:0000256" key="5">
    <source>
        <dbReference type="ARBA" id="ARBA00023014"/>
    </source>
</evidence>
<accession>F8AB16</accession>
<dbReference type="InterPro" id="IPR034422">
    <property type="entry name" value="HydE/PylB-like"/>
</dbReference>
<keyword evidence="1 7" id="KW-0004">4Fe-4S</keyword>
<evidence type="ECO:0000256" key="2">
    <source>
        <dbReference type="ARBA" id="ARBA00022691"/>
    </source>
</evidence>
<reference evidence="11" key="1">
    <citation type="submission" date="2011-04" db="EMBL/GenBank/DDBJ databases">
        <title>The complete genome of Thermodesulfatator indicus DSM 15286.</title>
        <authorList>
            <person name="Lucas S."/>
            <person name="Copeland A."/>
            <person name="Lapidus A."/>
            <person name="Bruce D."/>
            <person name="Goodwin L."/>
            <person name="Pitluck S."/>
            <person name="Peters L."/>
            <person name="Kyrpides N."/>
            <person name="Mavromatis K."/>
            <person name="Pagani I."/>
            <person name="Ivanova N."/>
            <person name="Saunders L."/>
            <person name="Detter J.C."/>
            <person name="Tapia R."/>
            <person name="Han C."/>
            <person name="Land M."/>
            <person name="Hauser L."/>
            <person name="Markowitz V."/>
            <person name="Cheng J.-F."/>
            <person name="Hugenholtz P."/>
            <person name="Woyke T."/>
            <person name="Wu D."/>
            <person name="Spring S."/>
            <person name="Schroeder M."/>
            <person name="Brambilla E."/>
            <person name="Klenk H.-P."/>
            <person name="Eisen J.A."/>
        </authorList>
    </citation>
    <scope>NUCLEOTIDE SEQUENCE [LARGE SCALE GENOMIC DNA]</scope>
    <source>
        <strain evidence="11">DSM 15286 / JCM 11887 / CIR29812</strain>
    </source>
</reference>
<evidence type="ECO:0000256" key="4">
    <source>
        <dbReference type="ARBA" id="ARBA00023004"/>
    </source>
</evidence>
<dbReference type="Gene3D" id="3.20.20.70">
    <property type="entry name" value="Aldolase class I"/>
    <property type="match status" value="1"/>
</dbReference>
<dbReference type="SFLD" id="SFLDS00029">
    <property type="entry name" value="Radical_SAM"/>
    <property type="match status" value="1"/>
</dbReference>
<dbReference type="PaxDb" id="667014-Thein_0500"/>
<dbReference type="AlphaFoldDB" id="F8AB16"/>
<dbReference type="GO" id="GO:0016740">
    <property type="term" value="F:transferase activity"/>
    <property type="evidence" value="ECO:0007669"/>
    <property type="project" value="TreeGrafter"/>
</dbReference>
<dbReference type="SFLD" id="SFLDG01082">
    <property type="entry name" value="B12-binding_domain_containing"/>
    <property type="match status" value="1"/>
</dbReference>
<feature type="binding site" evidence="7">
    <location>
        <position position="52"/>
    </location>
    <ligand>
        <name>[4Fe-4S] cluster</name>
        <dbReference type="ChEBI" id="CHEBI:49883"/>
        <note>4Fe-4S-S-AdoMet</note>
    </ligand>
</feature>
<dbReference type="PATRIC" id="fig|667014.3.peg.519"/>
<keyword evidence="11" id="KW-1185">Reference proteome</keyword>